<reference evidence="1 2" key="1">
    <citation type="submission" date="2009-01" db="EMBL/GenBank/DDBJ databases">
        <authorList>
            <person name="Qin X."/>
            <person name="Bachman B."/>
            <person name="Battles P."/>
            <person name="Bell A."/>
            <person name="Bess C."/>
            <person name="Bickham C."/>
            <person name="Chaboub L."/>
            <person name="Chen D."/>
            <person name="Coyle M."/>
            <person name="Deiros D.R."/>
            <person name="Dinh H."/>
            <person name="Forbes L."/>
            <person name="Fowler G."/>
            <person name="Francisco L."/>
            <person name="Fu Q."/>
            <person name="Gubbala S."/>
            <person name="Hale W."/>
            <person name="Han Y."/>
            <person name="Hemphill L."/>
            <person name="Highlander S.K."/>
            <person name="Hirani K."/>
            <person name="Hogues M."/>
            <person name="Jackson L."/>
            <person name="Jakkamsetti A."/>
            <person name="Javaid M."/>
            <person name="Jiang H."/>
            <person name="Korchina V."/>
            <person name="Kovar C."/>
            <person name="Lara F."/>
            <person name="Lee S."/>
            <person name="Mata R."/>
            <person name="Mathew T."/>
            <person name="Moen C."/>
            <person name="Morales K."/>
            <person name="Munidasa M."/>
            <person name="Nazareth L."/>
            <person name="Ngo R."/>
            <person name="Nguyen L."/>
            <person name="Okwuonu G."/>
            <person name="Ongeri F."/>
            <person name="Patil S."/>
            <person name="Petrosino J."/>
            <person name="Pham C."/>
            <person name="Pham P."/>
            <person name="Pu L.-L."/>
            <person name="Puazo M."/>
            <person name="Raj R."/>
            <person name="Reid J."/>
            <person name="Rouhana J."/>
            <person name="Saada N."/>
            <person name="Shang Y."/>
            <person name="Simmons D."/>
            <person name="Thornton R."/>
            <person name="Warren J."/>
            <person name="Weissenberger G."/>
            <person name="Zhang J."/>
            <person name="Zhang L."/>
            <person name="Zhou C."/>
            <person name="Zhu D."/>
            <person name="Muzny D."/>
            <person name="Worley K."/>
            <person name="Gibbs R."/>
        </authorList>
    </citation>
    <scope>NUCLEOTIDE SEQUENCE [LARGE SCALE GENOMIC DNA]</scope>
    <source>
        <strain evidence="1 2">ATCC 51866</strain>
    </source>
</reference>
<accession>A0ABP2DZ29</accession>
<dbReference type="EMBL" id="ACHF01000020">
    <property type="protein sequence ID" value="EEI63893.1"/>
    <property type="molecule type" value="Genomic_DNA"/>
</dbReference>
<keyword evidence="2" id="KW-1185">Reference proteome</keyword>
<protein>
    <submittedName>
        <fullName evidence="1">Uncharacterized protein</fullName>
    </submittedName>
</protein>
<organism evidence="1 2">
    <name type="scientific">Corynebacterium glucuronolyticum ATCC 51866</name>
    <dbReference type="NCBI Taxonomy" id="548478"/>
    <lineage>
        <taxon>Bacteria</taxon>
        <taxon>Bacillati</taxon>
        <taxon>Actinomycetota</taxon>
        <taxon>Actinomycetes</taxon>
        <taxon>Mycobacteriales</taxon>
        <taxon>Corynebacteriaceae</taxon>
        <taxon>Corynebacterium</taxon>
    </lineage>
</organism>
<evidence type="ECO:0000313" key="2">
    <source>
        <dbReference type="Proteomes" id="UP000006237"/>
    </source>
</evidence>
<evidence type="ECO:0000313" key="1">
    <source>
        <dbReference type="EMBL" id="EEI63893.1"/>
    </source>
</evidence>
<sequence>MHNHPKMTEFSTVFPSARLEKKLSTGLFTFVKLRLCNLVTLVT</sequence>
<comment type="caution">
    <text evidence="1">The sequence shown here is derived from an EMBL/GenBank/DDBJ whole genome shotgun (WGS) entry which is preliminary data.</text>
</comment>
<dbReference type="Proteomes" id="UP000006237">
    <property type="component" value="Unassembled WGS sequence"/>
</dbReference>
<proteinExistence type="predicted"/>
<gene>
    <name evidence="1" type="ORF">HMPREF0293_0689</name>
</gene>
<name>A0ABP2DZ29_9CORY</name>